<evidence type="ECO:0000256" key="5">
    <source>
        <dbReference type="ARBA" id="ARBA00004692"/>
    </source>
</evidence>
<keyword evidence="10" id="KW-0169">Cobalamin biosynthesis</keyword>
<dbReference type="InterPro" id="IPR027417">
    <property type="entry name" value="P-loop_NTPase"/>
</dbReference>
<dbReference type="EC" id="2.7.7.62" evidence="9"/>
<evidence type="ECO:0000256" key="3">
    <source>
        <dbReference type="ARBA" id="ARBA00001522"/>
    </source>
</evidence>
<evidence type="ECO:0000256" key="7">
    <source>
        <dbReference type="ARBA" id="ARBA00007490"/>
    </source>
</evidence>
<feature type="binding site" evidence="19">
    <location>
        <position position="82"/>
    </location>
    <ligand>
        <name>GTP</name>
        <dbReference type="ChEBI" id="CHEBI:37565"/>
    </ligand>
</feature>
<comment type="pathway">
    <text evidence="6">Cofactor biosynthesis; adenosylcobalamin biosynthesis; adenosylcobalamin from cob(II)yrinate a,c-diamide: step 5/7.</text>
</comment>
<comment type="pathway">
    <text evidence="5">Cofactor biosynthesis; adenosylcobalamin biosynthesis; adenosylcobalamin from cob(II)yrinate a,c-diamide: step 6/7.</text>
</comment>
<evidence type="ECO:0000256" key="18">
    <source>
        <dbReference type="PIRSR" id="PIRSR006135-1"/>
    </source>
</evidence>
<evidence type="ECO:0000256" key="16">
    <source>
        <dbReference type="ARBA" id="ARBA00029570"/>
    </source>
</evidence>
<keyword evidence="11 20" id="KW-0808">Transferase</keyword>
<dbReference type="PIRSF" id="PIRSF006135">
    <property type="entry name" value="CobU"/>
    <property type="match status" value="1"/>
</dbReference>
<comment type="similarity">
    <text evidence="7">Belongs to the CobU/CobP family.</text>
</comment>
<dbReference type="EMBL" id="FOJY01000005">
    <property type="protein sequence ID" value="SFA92686.1"/>
    <property type="molecule type" value="Genomic_DNA"/>
</dbReference>
<dbReference type="GO" id="GO:0009236">
    <property type="term" value="P:cobalamin biosynthetic process"/>
    <property type="evidence" value="ECO:0007669"/>
    <property type="project" value="UniProtKB-UniPathway"/>
</dbReference>
<keyword evidence="12 19" id="KW-0547">Nucleotide-binding</keyword>
<keyword evidence="13 20" id="KW-0418">Kinase</keyword>
<dbReference type="GO" id="GO:0008820">
    <property type="term" value="F:cobinamide phosphate guanylyltransferase activity"/>
    <property type="evidence" value="ECO:0007669"/>
    <property type="project" value="UniProtKB-EC"/>
</dbReference>
<dbReference type="Gene3D" id="3.40.50.300">
    <property type="entry name" value="P-loop containing nucleotide triphosphate hydrolases"/>
    <property type="match status" value="1"/>
</dbReference>
<feature type="binding site" evidence="19">
    <location>
        <begin position="51"/>
        <end position="54"/>
    </location>
    <ligand>
        <name>GTP</name>
        <dbReference type="ChEBI" id="CHEBI:37565"/>
    </ligand>
</feature>
<evidence type="ECO:0000256" key="17">
    <source>
        <dbReference type="ARBA" id="ARBA00030571"/>
    </source>
</evidence>
<dbReference type="RefSeq" id="WP_092871045.1">
    <property type="nucleotide sequence ID" value="NZ_FOJY01000005.1"/>
</dbReference>
<dbReference type="CDD" id="cd00544">
    <property type="entry name" value="CobU"/>
    <property type="match status" value="1"/>
</dbReference>
<dbReference type="PANTHER" id="PTHR34848">
    <property type="match status" value="1"/>
</dbReference>
<evidence type="ECO:0000256" key="2">
    <source>
        <dbReference type="ARBA" id="ARBA00000711"/>
    </source>
</evidence>
<feature type="active site" description="GMP-histidine intermediate" evidence="18">
    <location>
        <position position="50"/>
    </location>
</feature>
<feature type="binding site" evidence="19">
    <location>
        <position position="63"/>
    </location>
    <ligand>
        <name>GTP</name>
        <dbReference type="ChEBI" id="CHEBI:37565"/>
    </ligand>
</feature>
<comment type="function">
    <text evidence="4">Catalyzes ATP-dependent phosphorylation of adenosylcobinamide and addition of GMP to adenosylcobinamide phosphate.</text>
</comment>
<dbReference type="STRING" id="1120918.SAMN05216249_10520"/>
<evidence type="ECO:0000256" key="12">
    <source>
        <dbReference type="ARBA" id="ARBA00022741"/>
    </source>
</evidence>
<dbReference type="GO" id="GO:0005524">
    <property type="term" value="F:ATP binding"/>
    <property type="evidence" value="ECO:0007669"/>
    <property type="project" value="UniProtKB-KW"/>
</dbReference>
<keyword evidence="14" id="KW-0067">ATP-binding</keyword>
<dbReference type="GO" id="GO:0043752">
    <property type="term" value="F:adenosylcobinamide kinase activity"/>
    <property type="evidence" value="ECO:0007669"/>
    <property type="project" value="UniProtKB-EC"/>
</dbReference>
<comment type="catalytic activity">
    <reaction evidence="1">
        <text>adenosylcob(III)inamide + ATP = adenosylcob(III)inamide phosphate + ADP + H(+)</text>
        <dbReference type="Rhea" id="RHEA:15769"/>
        <dbReference type="ChEBI" id="CHEBI:2480"/>
        <dbReference type="ChEBI" id="CHEBI:15378"/>
        <dbReference type="ChEBI" id="CHEBI:30616"/>
        <dbReference type="ChEBI" id="CHEBI:58502"/>
        <dbReference type="ChEBI" id="CHEBI:456216"/>
        <dbReference type="EC" id="2.7.1.156"/>
    </reaction>
</comment>
<dbReference type="GO" id="GO:0005525">
    <property type="term" value="F:GTP binding"/>
    <property type="evidence" value="ECO:0007669"/>
    <property type="project" value="UniProtKB-KW"/>
</dbReference>
<keyword evidence="15 19" id="KW-0342">GTP-binding</keyword>
<name>A0A1I0WXB2_9FIRM</name>
<keyword evidence="21" id="KW-1185">Reference proteome</keyword>
<evidence type="ECO:0000256" key="8">
    <source>
        <dbReference type="ARBA" id="ARBA00012016"/>
    </source>
</evidence>
<organism evidence="20 21">
    <name type="scientific">Acetitomaculum ruminis DSM 5522</name>
    <dbReference type="NCBI Taxonomy" id="1120918"/>
    <lineage>
        <taxon>Bacteria</taxon>
        <taxon>Bacillati</taxon>
        <taxon>Bacillota</taxon>
        <taxon>Clostridia</taxon>
        <taxon>Lachnospirales</taxon>
        <taxon>Lachnospiraceae</taxon>
        <taxon>Acetitomaculum</taxon>
    </lineage>
</organism>
<dbReference type="AlphaFoldDB" id="A0A1I0WXB2"/>
<dbReference type="PANTHER" id="PTHR34848:SF1">
    <property type="entry name" value="BIFUNCTIONAL ADENOSYLCOBALAMIN BIOSYNTHESIS PROTEIN COBU"/>
    <property type="match status" value="1"/>
</dbReference>
<protein>
    <recommendedName>
        <fullName evidence="16">Adenosylcobinamide kinase</fullName>
        <ecNumber evidence="8">2.7.1.156</ecNumber>
        <ecNumber evidence="9">2.7.7.62</ecNumber>
    </recommendedName>
    <alternativeName>
        <fullName evidence="17">Adenosylcobinamide-phosphate guanylyltransferase</fullName>
    </alternativeName>
</protein>
<feature type="binding site" evidence="19">
    <location>
        <begin position="7"/>
        <end position="14"/>
    </location>
    <ligand>
        <name>GTP</name>
        <dbReference type="ChEBI" id="CHEBI:37565"/>
    </ligand>
</feature>
<reference evidence="20 21" key="1">
    <citation type="submission" date="2016-10" db="EMBL/GenBank/DDBJ databases">
        <authorList>
            <person name="de Groot N.N."/>
        </authorList>
    </citation>
    <scope>NUCLEOTIDE SEQUENCE [LARGE SCALE GENOMIC DNA]</scope>
    <source>
        <strain evidence="20 21">DSM 5522</strain>
    </source>
</reference>
<evidence type="ECO:0000256" key="11">
    <source>
        <dbReference type="ARBA" id="ARBA00022679"/>
    </source>
</evidence>
<dbReference type="EC" id="2.7.1.156" evidence="8"/>
<evidence type="ECO:0000256" key="1">
    <source>
        <dbReference type="ARBA" id="ARBA00000312"/>
    </source>
</evidence>
<evidence type="ECO:0000313" key="21">
    <source>
        <dbReference type="Proteomes" id="UP000198838"/>
    </source>
</evidence>
<evidence type="ECO:0000256" key="13">
    <source>
        <dbReference type="ARBA" id="ARBA00022777"/>
    </source>
</evidence>
<dbReference type="SUPFAM" id="SSF52540">
    <property type="entry name" value="P-loop containing nucleoside triphosphate hydrolases"/>
    <property type="match status" value="1"/>
</dbReference>
<keyword evidence="20" id="KW-0548">Nucleotidyltransferase</keyword>
<evidence type="ECO:0000313" key="20">
    <source>
        <dbReference type="EMBL" id="SFA92686.1"/>
    </source>
</evidence>
<proteinExistence type="inferred from homology"/>
<evidence type="ECO:0000256" key="15">
    <source>
        <dbReference type="ARBA" id="ARBA00023134"/>
    </source>
</evidence>
<evidence type="ECO:0000256" key="9">
    <source>
        <dbReference type="ARBA" id="ARBA00012523"/>
    </source>
</evidence>
<evidence type="ECO:0000256" key="4">
    <source>
        <dbReference type="ARBA" id="ARBA00003889"/>
    </source>
</evidence>
<evidence type="ECO:0000256" key="14">
    <source>
        <dbReference type="ARBA" id="ARBA00022840"/>
    </source>
</evidence>
<dbReference type="Pfam" id="PF02283">
    <property type="entry name" value="CobU"/>
    <property type="match status" value="1"/>
</dbReference>
<evidence type="ECO:0000256" key="6">
    <source>
        <dbReference type="ARBA" id="ARBA00005159"/>
    </source>
</evidence>
<comment type="catalytic activity">
    <reaction evidence="2">
        <text>adenosylcob(III)inamide phosphate + GTP + H(+) = adenosylcob(III)inamide-GDP + diphosphate</text>
        <dbReference type="Rhea" id="RHEA:22712"/>
        <dbReference type="ChEBI" id="CHEBI:15378"/>
        <dbReference type="ChEBI" id="CHEBI:33019"/>
        <dbReference type="ChEBI" id="CHEBI:37565"/>
        <dbReference type="ChEBI" id="CHEBI:58502"/>
        <dbReference type="ChEBI" id="CHEBI:60487"/>
        <dbReference type="EC" id="2.7.7.62"/>
    </reaction>
</comment>
<sequence length="171" mass="19113">MLGVVIGGSGSGKSEFAESLIINENKGNNLFYLATMQPFDEEAFKKIERHRKMRAKKNFDTIECQTHLEKVNMPKASSALLECMSNLVANEMFSPEGAGKDCVDAIKEGLKHLLSQTENLVVVTNNVFEDGIAYEKESVKYIKNIGLINQWLCQRADRVVEVVFGIPIDIK</sequence>
<accession>A0A1I0WXB2</accession>
<dbReference type="UniPathway" id="UPA00148">
    <property type="reaction ID" value="UER00236"/>
</dbReference>
<gene>
    <name evidence="20" type="ORF">SAMN05216249_10520</name>
</gene>
<dbReference type="Proteomes" id="UP000198838">
    <property type="component" value="Unassembled WGS sequence"/>
</dbReference>
<evidence type="ECO:0000256" key="10">
    <source>
        <dbReference type="ARBA" id="ARBA00022573"/>
    </source>
</evidence>
<dbReference type="OrthoDB" id="9799422at2"/>
<evidence type="ECO:0000256" key="19">
    <source>
        <dbReference type="PIRSR" id="PIRSR006135-2"/>
    </source>
</evidence>
<comment type="catalytic activity">
    <reaction evidence="3">
        <text>adenosylcob(III)inamide + GTP = adenosylcob(III)inamide phosphate + GDP + H(+)</text>
        <dbReference type="Rhea" id="RHEA:15765"/>
        <dbReference type="ChEBI" id="CHEBI:2480"/>
        <dbReference type="ChEBI" id="CHEBI:15378"/>
        <dbReference type="ChEBI" id="CHEBI:37565"/>
        <dbReference type="ChEBI" id="CHEBI:58189"/>
        <dbReference type="ChEBI" id="CHEBI:58502"/>
        <dbReference type="EC" id="2.7.1.156"/>
    </reaction>
</comment>
<dbReference type="InterPro" id="IPR003203">
    <property type="entry name" value="CobU/CobP"/>
</dbReference>